<dbReference type="PATRIC" id="fig|1232683.4.peg.3295"/>
<evidence type="ECO:0000313" key="9">
    <source>
        <dbReference type="Proteomes" id="UP000028252"/>
    </source>
</evidence>
<reference evidence="8 9" key="1">
    <citation type="submission" date="2014-04" db="EMBL/GenBank/DDBJ databases">
        <title>Marinobacterium kochiensis sp. nov., isolated from sediment sample collected from Kochi backwaters in Kerala, India.</title>
        <authorList>
            <person name="Singh A."/>
            <person name="Pinnaka A.K."/>
        </authorList>
    </citation>
    <scope>NUCLEOTIDE SEQUENCE [LARGE SCALE GENOMIC DNA]</scope>
    <source>
        <strain evidence="8 9">AK27</strain>
    </source>
</reference>
<dbReference type="STRING" id="1232683.ADIMK_3349"/>
<dbReference type="AlphaFoldDB" id="A0A081FVA3"/>
<evidence type="ECO:0000256" key="2">
    <source>
        <dbReference type="ARBA" id="ARBA00015915"/>
    </source>
</evidence>
<keyword evidence="4 7" id="KW-0732">Signal</keyword>
<evidence type="ECO:0000256" key="1">
    <source>
        <dbReference type="ARBA" id="ARBA00011028"/>
    </source>
</evidence>
<dbReference type="PANTHER" id="PTHR42953:SF3">
    <property type="entry name" value="HIGH-AFFINITY ZINC UPTAKE SYSTEM PROTEIN ZNUA"/>
    <property type="match status" value="1"/>
</dbReference>
<feature type="compositionally biased region" description="Basic and acidic residues" evidence="6">
    <location>
        <begin position="118"/>
        <end position="151"/>
    </location>
</feature>
<keyword evidence="9" id="KW-1185">Reference proteome</keyword>
<dbReference type="Pfam" id="PF01297">
    <property type="entry name" value="ZnuA"/>
    <property type="match status" value="1"/>
</dbReference>
<evidence type="ECO:0000256" key="3">
    <source>
        <dbReference type="ARBA" id="ARBA00022448"/>
    </source>
</evidence>
<feature type="region of interest" description="Disordered" evidence="6">
    <location>
        <begin position="118"/>
        <end position="156"/>
    </location>
</feature>
<dbReference type="InterPro" id="IPR050492">
    <property type="entry name" value="Bact_metal-bind_prot9"/>
</dbReference>
<gene>
    <name evidence="8" type="ORF">ADIMK_3349</name>
</gene>
<evidence type="ECO:0000256" key="5">
    <source>
        <dbReference type="ARBA" id="ARBA00022906"/>
    </source>
</evidence>
<dbReference type="PANTHER" id="PTHR42953">
    <property type="entry name" value="HIGH-AFFINITY ZINC UPTAKE SYSTEM PROTEIN ZNUA-RELATED"/>
    <property type="match status" value="1"/>
</dbReference>
<evidence type="ECO:0000256" key="6">
    <source>
        <dbReference type="SAM" id="MobiDB-lite"/>
    </source>
</evidence>
<evidence type="ECO:0000313" key="8">
    <source>
        <dbReference type="EMBL" id="KEA62458.1"/>
    </source>
</evidence>
<comment type="similarity">
    <text evidence="1">Belongs to the bacterial solute-binding protein 9 family.</text>
</comment>
<feature type="signal peptide" evidence="7">
    <location>
        <begin position="1"/>
        <end position="28"/>
    </location>
</feature>
<dbReference type="GO" id="GO:0046872">
    <property type="term" value="F:metal ion binding"/>
    <property type="evidence" value="ECO:0007669"/>
    <property type="project" value="InterPro"/>
</dbReference>
<dbReference type="Proteomes" id="UP000028252">
    <property type="component" value="Unassembled WGS sequence"/>
</dbReference>
<dbReference type="GO" id="GO:0006829">
    <property type="term" value="P:zinc ion transport"/>
    <property type="evidence" value="ECO:0007669"/>
    <property type="project" value="UniProtKB-KW"/>
</dbReference>
<dbReference type="NCBIfam" id="NF007091">
    <property type="entry name" value="PRK09545.1"/>
    <property type="match status" value="1"/>
</dbReference>
<dbReference type="EMBL" id="JMQN01000048">
    <property type="protein sequence ID" value="KEA62458.1"/>
    <property type="molecule type" value="Genomic_DNA"/>
</dbReference>
<dbReference type="Gene3D" id="3.40.50.1980">
    <property type="entry name" value="Nitrogenase molybdenum iron protein domain"/>
    <property type="match status" value="2"/>
</dbReference>
<evidence type="ECO:0000256" key="4">
    <source>
        <dbReference type="ARBA" id="ARBA00022729"/>
    </source>
</evidence>
<keyword evidence="5" id="KW-0406">Ion transport</keyword>
<keyword evidence="5" id="KW-0864">Zinc transport</keyword>
<keyword evidence="3" id="KW-0813">Transport</keyword>
<accession>A0A081FVA3</accession>
<feature type="chain" id="PRO_5001757339" description="High-affinity zinc uptake system protein ZnuA" evidence="7">
    <location>
        <begin position="29"/>
        <end position="319"/>
    </location>
</feature>
<protein>
    <recommendedName>
        <fullName evidence="2">High-affinity zinc uptake system protein ZnuA</fullName>
    </recommendedName>
</protein>
<evidence type="ECO:0000256" key="7">
    <source>
        <dbReference type="SAM" id="SignalP"/>
    </source>
</evidence>
<name>A0A081FVA3_9GAMM</name>
<dbReference type="InterPro" id="IPR006127">
    <property type="entry name" value="ZnuA-like"/>
</dbReference>
<sequence length="319" mass="34955">MGWISRMARGSALLALFLVATASAQAEAQEPASDGDVVVSIRPLALITAALMEGIGEPRILLADGASPHHYALKPSDMRSLTDARLVVWVGPDLERFLDKPLSRTQAHTLALTQSHDATDKADHHEHEHEDTHDDHGDTHDEHEHDHHGVDVHPWLDPGKALEMSHEIAAELEKIYPQHADLIASNLRAFESSLAAVDERIDEMLKPVSTRGFYVFHDAYSGFVGHYGLNQLGYFTLNPSQKPGARHLAEIREQLEAQHAVCVLSEPQFSSAVVDAITSGLPLNHAELDPLAMGVSPTADAYPLYLLELAQRIESCLAE</sequence>
<proteinExistence type="inferred from homology"/>
<organism evidence="8 9">
    <name type="scientific">Marinobacterium lacunae</name>
    <dbReference type="NCBI Taxonomy" id="1232683"/>
    <lineage>
        <taxon>Bacteria</taxon>
        <taxon>Pseudomonadati</taxon>
        <taxon>Pseudomonadota</taxon>
        <taxon>Gammaproteobacteria</taxon>
        <taxon>Oceanospirillales</taxon>
        <taxon>Oceanospirillaceae</taxon>
        <taxon>Marinobacterium</taxon>
    </lineage>
</organism>
<dbReference type="SUPFAM" id="SSF53807">
    <property type="entry name" value="Helical backbone' metal receptor"/>
    <property type="match status" value="1"/>
</dbReference>
<keyword evidence="5" id="KW-0862">Zinc</keyword>
<comment type="caution">
    <text evidence="8">The sequence shown here is derived from an EMBL/GenBank/DDBJ whole genome shotgun (WGS) entry which is preliminary data.</text>
</comment>
<dbReference type="eggNOG" id="COG4531">
    <property type="taxonomic scope" value="Bacteria"/>
</dbReference>